<evidence type="ECO:0000256" key="1">
    <source>
        <dbReference type="SAM" id="Phobius"/>
    </source>
</evidence>
<protein>
    <submittedName>
        <fullName evidence="2">Uncharacterized protein</fullName>
    </submittedName>
</protein>
<comment type="caution">
    <text evidence="2">The sequence shown here is derived from an EMBL/GenBank/DDBJ whole genome shotgun (WGS) entry which is preliminary data.</text>
</comment>
<keyword evidence="3" id="KW-1185">Reference proteome</keyword>
<sequence>MDGSGCIGLTSFLPIYFLSLESDGGWLGADSRHIFCCVISFFPCFFFFCIAPALWMVFLIPHIYFFFVFFSSCFPLSILVFWITDKIKLYLLCHTLRQASS</sequence>
<keyword evidence="1" id="KW-1133">Transmembrane helix</keyword>
<reference evidence="2" key="2">
    <citation type="submission" date="2023-06" db="EMBL/GenBank/DDBJ databases">
        <authorList>
            <consortium name="Lawrence Berkeley National Laboratory"/>
            <person name="Haridas S."/>
            <person name="Hensen N."/>
            <person name="Bonometti L."/>
            <person name="Westerberg I."/>
            <person name="Brannstrom I.O."/>
            <person name="Guillou S."/>
            <person name="Cros-Aarteil S."/>
            <person name="Calhoun S."/>
            <person name="Kuo A."/>
            <person name="Mondo S."/>
            <person name="Pangilinan J."/>
            <person name="Riley R."/>
            <person name="Labutti K."/>
            <person name="Andreopoulos B."/>
            <person name="Lipzen A."/>
            <person name="Chen C."/>
            <person name="Yanf M."/>
            <person name="Daum C."/>
            <person name="Ng V."/>
            <person name="Clum A."/>
            <person name="Steindorff A."/>
            <person name="Ohm R."/>
            <person name="Martin F."/>
            <person name="Silar P."/>
            <person name="Natvig D."/>
            <person name="Lalanne C."/>
            <person name="Gautier V."/>
            <person name="Ament-Velasquez S.L."/>
            <person name="Kruys A."/>
            <person name="Hutchinson M.I."/>
            <person name="Powell A.J."/>
            <person name="Barry K."/>
            <person name="Miller A.N."/>
            <person name="Grigoriev I.V."/>
            <person name="Debuchy R."/>
            <person name="Gladieux P."/>
            <person name="Thoren M.H."/>
            <person name="Johannesson H."/>
        </authorList>
    </citation>
    <scope>NUCLEOTIDE SEQUENCE</scope>
    <source>
        <strain evidence="2">CBS 958.72</strain>
    </source>
</reference>
<evidence type="ECO:0000313" key="2">
    <source>
        <dbReference type="EMBL" id="KAK3378896.1"/>
    </source>
</evidence>
<feature type="transmembrane region" description="Helical" evidence="1">
    <location>
        <begin position="34"/>
        <end position="57"/>
    </location>
</feature>
<keyword evidence="1" id="KW-0472">Membrane</keyword>
<evidence type="ECO:0000313" key="3">
    <source>
        <dbReference type="Proteomes" id="UP001287356"/>
    </source>
</evidence>
<dbReference type="AlphaFoldDB" id="A0AAE0NCQ3"/>
<keyword evidence="1" id="KW-0812">Transmembrane</keyword>
<reference evidence="2" key="1">
    <citation type="journal article" date="2023" name="Mol. Phylogenet. Evol.">
        <title>Genome-scale phylogeny and comparative genomics of the fungal order Sordariales.</title>
        <authorList>
            <person name="Hensen N."/>
            <person name="Bonometti L."/>
            <person name="Westerberg I."/>
            <person name="Brannstrom I.O."/>
            <person name="Guillou S."/>
            <person name="Cros-Aarteil S."/>
            <person name="Calhoun S."/>
            <person name="Haridas S."/>
            <person name="Kuo A."/>
            <person name="Mondo S."/>
            <person name="Pangilinan J."/>
            <person name="Riley R."/>
            <person name="LaButti K."/>
            <person name="Andreopoulos B."/>
            <person name="Lipzen A."/>
            <person name="Chen C."/>
            <person name="Yan M."/>
            <person name="Daum C."/>
            <person name="Ng V."/>
            <person name="Clum A."/>
            <person name="Steindorff A."/>
            <person name="Ohm R.A."/>
            <person name="Martin F."/>
            <person name="Silar P."/>
            <person name="Natvig D.O."/>
            <person name="Lalanne C."/>
            <person name="Gautier V."/>
            <person name="Ament-Velasquez S.L."/>
            <person name="Kruys A."/>
            <person name="Hutchinson M.I."/>
            <person name="Powell A.J."/>
            <person name="Barry K."/>
            <person name="Miller A.N."/>
            <person name="Grigoriev I.V."/>
            <person name="Debuchy R."/>
            <person name="Gladieux P."/>
            <person name="Hiltunen Thoren M."/>
            <person name="Johannesson H."/>
        </authorList>
    </citation>
    <scope>NUCLEOTIDE SEQUENCE</scope>
    <source>
        <strain evidence="2">CBS 958.72</strain>
    </source>
</reference>
<dbReference type="Proteomes" id="UP001287356">
    <property type="component" value="Unassembled WGS sequence"/>
</dbReference>
<name>A0AAE0NCQ3_9PEZI</name>
<feature type="transmembrane region" description="Helical" evidence="1">
    <location>
        <begin position="63"/>
        <end position="83"/>
    </location>
</feature>
<gene>
    <name evidence="2" type="ORF">B0T24DRAFT_142225</name>
</gene>
<organism evidence="2 3">
    <name type="scientific">Lasiosphaeria ovina</name>
    <dbReference type="NCBI Taxonomy" id="92902"/>
    <lineage>
        <taxon>Eukaryota</taxon>
        <taxon>Fungi</taxon>
        <taxon>Dikarya</taxon>
        <taxon>Ascomycota</taxon>
        <taxon>Pezizomycotina</taxon>
        <taxon>Sordariomycetes</taxon>
        <taxon>Sordariomycetidae</taxon>
        <taxon>Sordariales</taxon>
        <taxon>Lasiosphaeriaceae</taxon>
        <taxon>Lasiosphaeria</taxon>
    </lineage>
</organism>
<proteinExistence type="predicted"/>
<dbReference type="EMBL" id="JAULSN010000002">
    <property type="protein sequence ID" value="KAK3378896.1"/>
    <property type="molecule type" value="Genomic_DNA"/>
</dbReference>
<accession>A0AAE0NCQ3</accession>